<dbReference type="GO" id="GO:0000166">
    <property type="term" value="F:nucleotide binding"/>
    <property type="evidence" value="ECO:0007669"/>
    <property type="project" value="UniProtKB-KW"/>
</dbReference>
<dbReference type="RefSeq" id="WP_188497666.1">
    <property type="nucleotide sequence ID" value="NZ_BMFV01000018.1"/>
</dbReference>
<accession>A0A8J2ZWU4</accession>
<dbReference type="InterPro" id="IPR056098">
    <property type="entry name" value="Acb2/Tad1_hairpin"/>
</dbReference>
<evidence type="ECO:0000259" key="2">
    <source>
        <dbReference type="Pfam" id="PF24729"/>
    </source>
</evidence>
<dbReference type="Pfam" id="PF24729">
    <property type="entry name" value="Acb2_Tad1_hairpin"/>
    <property type="match status" value="1"/>
</dbReference>
<feature type="domain" description="Acb2/Tad1 hairpin" evidence="2">
    <location>
        <begin position="1"/>
        <end position="65"/>
    </location>
</feature>
<organism evidence="3 4">
    <name type="scientific">Pullulanibacillus pueri</name>
    <dbReference type="NCBI Taxonomy" id="1437324"/>
    <lineage>
        <taxon>Bacteria</taxon>
        <taxon>Bacillati</taxon>
        <taxon>Bacillota</taxon>
        <taxon>Bacilli</taxon>
        <taxon>Bacillales</taxon>
        <taxon>Sporolactobacillaceae</taxon>
        <taxon>Pullulanibacillus</taxon>
    </lineage>
</organism>
<dbReference type="AlphaFoldDB" id="A0A8J2ZWU4"/>
<proteinExistence type="predicted"/>
<gene>
    <name evidence="3" type="ORF">GCM10007096_24590</name>
</gene>
<sequence>MEDRLDNNFTYHAPKEGQPAKYDAIRNSAKDFAVLVDDLCPNSREKSLAMTKIEEAVMWANASVARNDQ</sequence>
<evidence type="ECO:0000256" key="1">
    <source>
        <dbReference type="ARBA" id="ARBA00022741"/>
    </source>
</evidence>
<keyword evidence="4" id="KW-1185">Reference proteome</keyword>
<dbReference type="EMBL" id="BMFV01000018">
    <property type="protein sequence ID" value="GGH83552.1"/>
    <property type="molecule type" value="Genomic_DNA"/>
</dbReference>
<evidence type="ECO:0000313" key="3">
    <source>
        <dbReference type="EMBL" id="GGH83552.1"/>
    </source>
</evidence>
<comment type="caution">
    <text evidence="3">The sequence shown here is derived from an EMBL/GenBank/DDBJ whole genome shotgun (WGS) entry which is preliminary data.</text>
</comment>
<evidence type="ECO:0000313" key="4">
    <source>
        <dbReference type="Proteomes" id="UP000656813"/>
    </source>
</evidence>
<keyword evidence="1" id="KW-0547">Nucleotide-binding</keyword>
<reference evidence="3" key="2">
    <citation type="submission" date="2020-09" db="EMBL/GenBank/DDBJ databases">
        <authorList>
            <person name="Sun Q."/>
            <person name="Zhou Y."/>
        </authorList>
    </citation>
    <scope>NUCLEOTIDE SEQUENCE</scope>
    <source>
        <strain evidence="3">CGMCC 1.12777</strain>
    </source>
</reference>
<reference evidence="3" key="1">
    <citation type="journal article" date="2014" name="Int. J. Syst. Evol. Microbiol.">
        <title>Complete genome sequence of Corynebacterium casei LMG S-19264T (=DSM 44701T), isolated from a smear-ripened cheese.</title>
        <authorList>
            <consortium name="US DOE Joint Genome Institute (JGI-PGF)"/>
            <person name="Walter F."/>
            <person name="Albersmeier A."/>
            <person name="Kalinowski J."/>
            <person name="Ruckert C."/>
        </authorList>
    </citation>
    <scope>NUCLEOTIDE SEQUENCE</scope>
    <source>
        <strain evidence="3">CGMCC 1.12777</strain>
    </source>
</reference>
<protein>
    <recommendedName>
        <fullName evidence="2">Acb2/Tad1 hairpin domain-containing protein</fullName>
    </recommendedName>
</protein>
<name>A0A8J2ZWU4_9BACL</name>
<dbReference type="Proteomes" id="UP000656813">
    <property type="component" value="Unassembled WGS sequence"/>
</dbReference>